<dbReference type="EMBL" id="JAUUTY010000005">
    <property type="protein sequence ID" value="KAK1629343.1"/>
    <property type="molecule type" value="Genomic_DNA"/>
</dbReference>
<accession>A0AAD8W1H0</accession>
<reference evidence="1" key="1">
    <citation type="submission" date="2023-07" db="EMBL/GenBank/DDBJ databases">
        <title>A chromosome-level genome assembly of Lolium multiflorum.</title>
        <authorList>
            <person name="Chen Y."/>
            <person name="Copetti D."/>
            <person name="Kolliker R."/>
            <person name="Studer B."/>
        </authorList>
    </citation>
    <scope>NUCLEOTIDE SEQUENCE</scope>
    <source>
        <strain evidence="1">02402/16</strain>
        <tissue evidence="1">Leaf</tissue>
    </source>
</reference>
<evidence type="ECO:0000313" key="2">
    <source>
        <dbReference type="Proteomes" id="UP001231189"/>
    </source>
</evidence>
<gene>
    <name evidence="1" type="ORF">QYE76_003658</name>
</gene>
<dbReference type="Proteomes" id="UP001231189">
    <property type="component" value="Unassembled WGS sequence"/>
</dbReference>
<organism evidence="1 2">
    <name type="scientific">Lolium multiflorum</name>
    <name type="common">Italian ryegrass</name>
    <name type="synonym">Lolium perenne subsp. multiflorum</name>
    <dbReference type="NCBI Taxonomy" id="4521"/>
    <lineage>
        <taxon>Eukaryota</taxon>
        <taxon>Viridiplantae</taxon>
        <taxon>Streptophyta</taxon>
        <taxon>Embryophyta</taxon>
        <taxon>Tracheophyta</taxon>
        <taxon>Spermatophyta</taxon>
        <taxon>Magnoliopsida</taxon>
        <taxon>Liliopsida</taxon>
        <taxon>Poales</taxon>
        <taxon>Poaceae</taxon>
        <taxon>BOP clade</taxon>
        <taxon>Pooideae</taxon>
        <taxon>Poodae</taxon>
        <taxon>Poeae</taxon>
        <taxon>Poeae Chloroplast Group 2 (Poeae type)</taxon>
        <taxon>Loliodinae</taxon>
        <taxon>Loliinae</taxon>
        <taxon>Lolium</taxon>
    </lineage>
</organism>
<sequence>MLVATALGKIHRANLEGVLSFYGFVIPTPSVVTEHHPASLPHGVQFVLNTLPVHAKCIGDGDGFTAYVDTADPGESTNVPQEVREAVIAMARTPKLRKSQKKNVLQTKLNKAGYRIIYTSKDEILARQYRFRLRYKLHLNRYQI</sequence>
<protein>
    <submittedName>
        <fullName evidence="1">Uncharacterized protein</fullName>
    </submittedName>
</protein>
<proteinExistence type="predicted"/>
<comment type="caution">
    <text evidence="1">The sequence shown here is derived from an EMBL/GenBank/DDBJ whole genome shotgun (WGS) entry which is preliminary data.</text>
</comment>
<evidence type="ECO:0000313" key="1">
    <source>
        <dbReference type="EMBL" id="KAK1629343.1"/>
    </source>
</evidence>
<dbReference type="AlphaFoldDB" id="A0AAD8W1H0"/>
<name>A0AAD8W1H0_LOLMU</name>
<keyword evidence="2" id="KW-1185">Reference proteome</keyword>